<feature type="transmembrane region" description="Helical" evidence="14">
    <location>
        <begin position="360"/>
        <end position="379"/>
    </location>
</feature>
<comment type="catalytic activity">
    <reaction evidence="12">
        <text>L-proline(in) + Na(+)(in) = L-proline(out) + Na(+)(out)</text>
        <dbReference type="Rhea" id="RHEA:28967"/>
        <dbReference type="ChEBI" id="CHEBI:29101"/>
        <dbReference type="ChEBI" id="CHEBI:60039"/>
    </reaction>
</comment>
<evidence type="ECO:0000256" key="12">
    <source>
        <dbReference type="ARBA" id="ARBA00033708"/>
    </source>
</evidence>
<evidence type="ECO:0000256" key="7">
    <source>
        <dbReference type="ARBA" id="ARBA00022989"/>
    </source>
</evidence>
<sequence>MILTSFILFMIVFLLIGVTSVYWSKNTVDDYLIAGKSVPPSLVGLSAIATNNSGFMFVGMIGFTYLWGLSSIWMMVGWILGDMTASLLTVRRIKQVSKAENIHSFGGLLSHWHGTDYKTLRVVTGVLTVLFLTVYAAAQLKAGSKATASLLGWEMSTGVFLSAGIVLIYSMAGGIRASIWTDVAQSIVMIIGMSVLVVMGLRAAGGMEMALMQLATVSPDYMNWSPAKDTGLQVALFIAGWFFGGVPIGQPHIVIRFMSLNDEKNINRMRVYYYGWYILFYGATIIVGLLSRFVLSGAGNSFDAELALPNMASELLPPAFVGLILAAMFAATMSTADSLILACSASVTRDIHQNERHSLWVTKLATLSILVVAVLIALSGNRTVFSLVMDAWGMLSSAFAPLVVLYSLGRRISEPLALMMIFVGLATFAVWNLAGMSSVIYSAAPGIVSGFIVYLVAWGINRLRQPVG</sequence>
<dbReference type="InterPro" id="IPR038377">
    <property type="entry name" value="Na/Glc_symporter_sf"/>
</dbReference>
<evidence type="ECO:0000256" key="3">
    <source>
        <dbReference type="ARBA" id="ARBA00022448"/>
    </source>
</evidence>
<dbReference type="Pfam" id="PF00474">
    <property type="entry name" value="SSF"/>
    <property type="match status" value="1"/>
</dbReference>
<feature type="transmembrane region" description="Helical" evidence="14">
    <location>
        <begin position="6"/>
        <end position="23"/>
    </location>
</feature>
<proteinExistence type="inferred from homology"/>
<comment type="function">
    <text evidence="14">Catalyzes the sodium-dependent uptake of extracellular L-proline.</text>
</comment>
<evidence type="ECO:0000256" key="13">
    <source>
        <dbReference type="RuleBase" id="RU362091"/>
    </source>
</evidence>
<dbReference type="EMBL" id="CAADEX010000110">
    <property type="protein sequence ID" value="VFJ62437.1"/>
    <property type="molecule type" value="Genomic_DNA"/>
</dbReference>
<keyword evidence="8 14" id="KW-0915">Sodium</keyword>
<feature type="transmembrane region" description="Helical" evidence="14">
    <location>
        <begin position="119"/>
        <end position="138"/>
    </location>
</feature>
<evidence type="ECO:0000256" key="2">
    <source>
        <dbReference type="ARBA" id="ARBA00006434"/>
    </source>
</evidence>
<feature type="transmembrane region" description="Helical" evidence="14">
    <location>
        <begin position="271"/>
        <end position="295"/>
    </location>
</feature>
<comment type="subcellular location">
    <subcellularLocation>
        <location evidence="14">Cell inner membrane</location>
        <topology evidence="14">Multi-pass membrane protein</topology>
    </subcellularLocation>
    <subcellularLocation>
        <location evidence="1">Cell membrane</location>
        <topology evidence="1">Multi-pass membrane protein</topology>
    </subcellularLocation>
</comment>
<gene>
    <name evidence="15" type="ORF">BECKDK2373B_GA0170837_111012</name>
    <name evidence="16" type="ORF">BECKDK2373C_GA0170839_11643</name>
</gene>
<keyword evidence="5 14" id="KW-0812">Transmembrane</keyword>
<dbReference type="PANTHER" id="PTHR48086:SF3">
    <property type="entry name" value="SODIUM_PROLINE SYMPORTER"/>
    <property type="match status" value="1"/>
</dbReference>
<keyword evidence="9 14" id="KW-0406">Ion transport</keyword>
<keyword evidence="14" id="KW-0997">Cell inner membrane</keyword>
<feature type="transmembrane region" description="Helical" evidence="14">
    <location>
        <begin position="440"/>
        <end position="460"/>
    </location>
</feature>
<evidence type="ECO:0000256" key="1">
    <source>
        <dbReference type="ARBA" id="ARBA00004651"/>
    </source>
</evidence>
<feature type="transmembrane region" description="Helical" evidence="14">
    <location>
        <begin position="391"/>
        <end position="409"/>
    </location>
</feature>
<evidence type="ECO:0000256" key="5">
    <source>
        <dbReference type="ARBA" id="ARBA00022692"/>
    </source>
</evidence>
<dbReference type="GO" id="GO:0031402">
    <property type="term" value="F:sodium ion binding"/>
    <property type="evidence" value="ECO:0007669"/>
    <property type="project" value="UniProtKB-UniRule"/>
</dbReference>
<evidence type="ECO:0000256" key="9">
    <source>
        <dbReference type="ARBA" id="ARBA00023065"/>
    </source>
</evidence>
<keyword evidence="3 14" id="KW-0813">Transport</keyword>
<comment type="similarity">
    <text evidence="2 13">Belongs to the sodium:solute symporter (SSF) (TC 2.A.21) family.</text>
</comment>
<evidence type="ECO:0000313" key="16">
    <source>
        <dbReference type="EMBL" id="VFJ67347.1"/>
    </source>
</evidence>
<dbReference type="InterPro" id="IPR001734">
    <property type="entry name" value="Na/solute_symporter"/>
</dbReference>
<keyword evidence="4" id="KW-1003">Cell membrane</keyword>
<keyword evidence="10 14" id="KW-0472">Membrane</keyword>
<comment type="caution">
    <text evidence="14">Lacks conserved residue(s) required for the propagation of feature annotation.</text>
</comment>
<protein>
    <recommendedName>
        <fullName evidence="14">Sodium/proline symporter</fullName>
    </recommendedName>
    <alternativeName>
        <fullName evidence="14">Proline permease</fullName>
    </alternativeName>
</protein>
<dbReference type="InterPro" id="IPR011851">
    <property type="entry name" value="Na/Pro_symporter"/>
</dbReference>
<dbReference type="InterPro" id="IPR050277">
    <property type="entry name" value="Sodium:Solute_Symporter"/>
</dbReference>
<feature type="transmembrane region" description="Helical" evidence="14">
    <location>
        <begin position="158"/>
        <end position="175"/>
    </location>
</feature>
<evidence type="ECO:0000256" key="4">
    <source>
        <dbReference type="ARBA" id="ARBA00022475"/>
    </source>
</evidence>
<dbReference type="EMBL" id="CAADEY010000164">
    <property type="protein sequence ID" value="VFJ67347.1"/>
    <property type="molecule type" value="Genomic_DNA"/>
</dbReference>
<feature type="transmembrane region" description="Helical" evidence="14">
    <location>
        <begin position="315"/>
        <end position="348"/>
    </location>
</feature>
<dbReference type="PANTHER" id="PTHR48086">
    <property type="entry name" value="SODIUM/PROLINE SYMPORTER-RELATED"/>
    <property type="match status" value="1"/>
</dbReference>
<keyword evidence="14" id="KW-0029">Amino-acid transport</keyword>
<keyword evidence="7 14" id="KW-1133">Transmembrane helix</keyword>
<evidence type="ECO:0000256" key="11">
    <source>
        <dbReference type="ARBA" id="ARBA00023201"/>
    </source>
</evidence>
<evidence type="ECO:0000256" key="14">
    <source>
        <dbReference type="RuleBase" id="RU366012"/>
    </source>
</evidence>
<evidence type="ECO:0000256" key="8">
    <source>
        <dbReference type="ARBA" id="ARBA00023053"/>
    </source>
</evidence>
<dbReference type="AlphaFoldDB" id="A0A450T6L6"/>
<evidence type="ECO:0000313" key="15">
    <source>
        <dbReference type="EMBL" id="VFJ62437.1"/>
    </source>
</evidence>
<feature type="transmembrane region" description="Helical" evidence="14">
    <location>
        <begin position="231"/>
        <end position="250"/>
    </location>
</feature>
<dbReference type="GO" id="GO:0005886">
    <property type="term" value="C:plasma membrane"/>
    <property type="evidence" value="ECO:0007669"/>
    <property type="project" value="UniProtKB-SubCell"/>
</dbReference>
<dbReference type="PROSITE" id="PS50283">
    <property type="entry name" value="NA_SOLUT_SYMP_3"/>
    <property type="match status" value="1"/>
</dbReference>
<evidence type="ECO:0000256" key="10">
    <source>
        <dbReference type="ARBA" id="ARBA00023136"/>
    </source>
</evidence>
<feature type="transmembrane region" description="Helical" evidence="14">
    <location>
        <begin position="416"/>
        <end position="434"/>
    </location>
</feature>
<organism evidence="15">
    <name type="scientific">Candidatus Kentrum sp. DK</name>
    <dbReference type="NCBI Taxonomy" id="2126562"/>
    <lineage>
        <taxon>Bacteria</taxon>
        <taxon>Pseudomonadati</taxon>
        <taxon>Pseudomonadota</taxon>
        <taxon>Gammaproteobacteria</taxon>
        <taxon>Candidatus Kentrum</taxon>
    </lineage>
</organism>
<accession>A0A450T6L6</accession>
<evidence type="ECO:0000256" key="6">
    <source>
        <dbReference type="ARBA" id="ARBA00022847"/>
    </source>
</evidence>
<keyword evidence="11 14" id="KW-0739">Sodium transport</keyword>
<dbReference type="Gene3D" id="1.20.1730.10">
    <property type="entry name" value="Sodium/glucose cotransporter"/>
    <property type="match status" value="1"/>
</dbReference>
<keyword evidence="6 14" id="KW-0769">Symport</keyword>
<dbReference type="CDD" id="cd11475">
    <property type="entry name" value="SLC5sbd_PutP"/>
    <property type="match status" value="1"/>
</dbReference>
<dbReference type="GO" id="GO:0015824">
    <property type="term" value="P:proline transport"/>
    <property type="evidence" value="ECO:0007669"/>
    <property type="project" value="UniProtKB-UniRule"/>
</dbReference>
<reference evidence="15" key="1">
    <citation type="submission" date="2019-02" db="EMBL/GenBank/DDBJ databases">
        <authorList>
            <person name="Gruber-Vodicka R. H."/>
            <person name="Seah K. B. B."/>
        </authorList>
    </citation>
    <scope>NUCLEOTIDE SEQUENCE</scope>
    <source>
        <strain evidence="16">BECK_DK161</strain>
        <strain evidence="15">BECK_DK47</strain>
    </source>
</reference>
<name>A0A450T6L6_9GAMM</name>
<feature type="transmembrane region" description="Helical" evidence="14">
    <location>
        <begin position="187"/>
        <end position="211"/>
    </location>
</feature>
<dbReference type="GO" id="GO:0005298">
    <property type="term" value="F:proline:sodium symporter activity"/>
    <property type="evidence" value="ECO:0007669"/>
    <property type="project" value="UniProtKB-UniRule"/>
</dbReference>